<dbReference type="OrthoDB" id="2096480at2759"/>
<dbReference type="EMBL" id="JAPZBT010000001">
    <property type="protein sequence ID" value="KAJ5383235.1"/>
    <property type="molecule type" value="Genomic_DNA"/>
</dbReference>
<evidence type="ECO:0000313" key="1">
    <source>
        <dbReference type="EMBL" id="KAJ5383235.1"/>
    </source>
</evidence>
<sequence length="62" mass="6753">MVNDEYLTTDVVICGCDPTGAMLSAYLGHMSTPHIVPTDPRGIALDEDGIRMLQDIGIYDQI</sequence>
<protein>
    <recommendedName>
        <fullName evidence="3">FAD-binding domain-containing protein</fullName>
    </recommendedName>
</protein>
<comment type="caution">
    <text evidence="1">The sequence shown here is derived from an EMBL/GenBank/DDBJ whole genome shotgun (WGS) entry which is preliminary data.</text>
</comment>
<keyword evidence="2" id="KW-1185">Reference proteome</keyword>
<evidence type="ECO:0008006" key="3">
    <source>
        <dbReference type="Google" id="ProtNLM"/>
    </source>
</evidence>
<gene>
    <name evidence="1" type="ORF">N7517_001146</name>
</gene>
<organism evidence="1 2">
    <name type="scientific">Penicillium concentricum</name>
    <dbReference type="NCBI Taxonomy" id="293559"/>
    <lineage>
        <taxon>Eukaryota</taxon>
        <taxon>Fungi</taxon>
        <taxon>Dikarya</taxon>
        <taxon>Ascomycota</taxon>
        <taxon>Pezizomycotina</taxon>
        <taxon>Eurotiomycetes</taxon>
        <taxon>Eurotiomycetidae</taxon>
        <taxon>Eurotiales</taxon>
        <taxon>Aspergillaceae</taxon>
        <taxon>Penicillium</taxon>
    </lineage>
</organism>
<dbReference type="RefSeq" id="XP_056583011.1">
    <property type="nucleotide sequence ID" value="XM_056718876.1"/>
</dbReference>
<dbReference type="AlphaFoldDB" id="A0A9W9SSB9"/>
<name>A0A9W9SSB9_9EURO</name>
<proteinExistence type="predicted"/>
<reference evidence="1" key="1">
    <citation type="submission" date="2022-12" db="EMBL/GenBank/DDBJ databases">
        <authorList>
            <person name="Petersen C."/>
        </authorList>
    </citation>
    <scope>NUCLEOTIDE SEQUENCE</scope>
    <source>
        <strain evidence="1">IBT 3081</strain>
    </source>
</reference>
<dbReference type="Proteomes" id="UP001147752">
    <property type="component" value="Unassembled WGS sequence"/>
</dbReference>
<evidence type="ECO:0000313" key="2">
    <source>
        <dbReference type="Proteomes" id="UP001147752"/>
    </source>
</evidence>
<dbReference type="GeneID" id="81458059"/>
<accession>A0A9W9SSB9</accession>
<reference evidence="1" key="2">
    <citation type="journal article" date="2023" name="IMA Fungus">
        <title>Comparative genomic study of the Penicillium genus elucidates a diverse pangenome and 15 lateral gene transfer events.</title>
        <authorList>
            <person name="Petersen C."/>
            <person name="Sorensen T."/>
            <person name="Nielsen M.R."/>
            <person name="Sondergaard T.E."/>
            <person name="Sorensen J.L."/>
            <person name="Fitzpatrick D.A."/>
            <person name="Frisvad J.C."/>
            <person name="Nielsen K.L."/>
        </authorList>
    </citation>
    <scope>NUCLEOTIDE SEQUENCE</scope>
    <source>
        <strain evidence="1">IBT 3081</strain>
    </source>
</reference>